<feature type="transmembrane region" description="Helical" evidence="5">
    <location>
        <begin position="199"/>
        <end position="216"/>
    </location>
</feature>
<keyword evidence="2 5" id="KW-0812">Transmembrane</keyword>
<gene>
    <name evidence="7" type="ORF">HB853_14575</name>
</gene>
<reference evidence="7 8" key="1">
    <citation type="submission" date="2020-03" db="EMBL/GenBank/DDBJ databases">
        <title>Soil Listeria distribution.</title>
        <authorList>
            <person name="Liao J."/>
            <person name="Wiedmann M."/>
        </authorList>
    </citation>
    <scope>NUCLEOTIDE SEQUENCE [LARGE SCALE GENOMIC DNA]</scope>
    <source>
        <strain evidence="7 8">FSL L7-1829</strain>
    </source>
</reference>
<feature type="transmembrane region" description="Helical" evidence="5">
    <location>
        <begin position="228"/>
        <end position="248"/>
    </location>
</feature>
<dbReference type="InterPro" id="IPR047817">
    <property type="entry name" value="ABC2_TM_bact-type"/>
</dbReference>
<dbReference type="Proteomes" id="UP000522007">
    <property type="component" value="Unassembled WGS sequence"/>
</dbReference>
<organism evidence="7 8">
    <name type="scientific">Listeria welshimeri</name>
    <dbReference type="NCBI Taxonomy" id="1643"/>
    <lineage>
        <taxon>Bacteria</taxon>
        <taxon>Bacillati</taxon>
        <taxon>Bacillota</taxon>
        <taxon>Bacilli</taxon>
        <taxon>Bacillales</taxon>
        <taxon>Listeriaceae</taxon>
        <taxon>Listeria</taxon>
    </lineage>
</organism>
<comment type="subcellular location">
    <subcellularLocation>
        <location evidence="5">Cell membrane</location>
        <topology evidence="5">Multi-pass membrane protein</topology>
    </subcellularLocation>
    <subcellularLocation>
        <location evidence="1">Membrane</location>
        <topology evidence="1">Multi-pass membrane protein</topology>
    </subcellularLocation>
</comment>
<comment type="similarity">
    <text evidence="5">Belongs to the ABC-2 integral membrane protein family.</text>
</comment>
<dbReference type="EMBL" id="JAAROP010000026">
    <property type="protein sequence ID" value="MBC1324146.1"/>
    <property type="molecule type" value="Genomic_DNA"/>
</dbReference>
<evidence type="ECO:0000313" key="8">
    <source>
        <dbReference type="Proteomes" id="UP000522007"/>
    </source>
</evidence>
<keyword evidence="5" id="KW-0813">Transport</keyword>
<dbReference type="PROSITE" id="PS51012">
    <property type="entry name" value="ABC_TM2"/>
    <property type="match status" value="1"/>
</dbReference>
<dbReference type="PANTHER" id="PTHR43229:SF6">
    <property type="entry name" value="ABC-TYPE MULTIDRUG TRANSPORT SYSTEM, PERMEASE COMPONENT"/>
    <property type="match status" value="1"/>
</dbReference>
<dbReference type="GO" id="GO:0140359">
    <property type="term" value="F:ABC-type transporter activity"/>
    <property type="evidence" value="ECO:0007669"/>
    <property type="project" value="InterPro"/>
</dbReference>
<evidence type="ECO:0000259" key="6">
    <source>
        <dbReference type="PROSITE" id="PS51012"/>
    </source>
</evidence>
<evidence type="ECO:0000313" key="7">
    <source>
        <dbReference type="EMBL" id="MBC1324146.1"/>
    </source>
</evidence>
<evidence type="ECO:0000256" key="1">
    <source>
        <dbReference type="ARBA" id="ARBA00004141"/>
    </source>
</evidence>
<evidence type="ECO:0000256" key="2">
    <source>
        <dbReference type="ARBA" id="ARBA00022692"/>
    </source>
</evidence>
<feature type="transmembrane region" description="Helical" evidence="5">
    <location>
        <begin position="20"/>
        <end position="43"/>
    </location>
</feature>
<evidence type="ECO:0000256" key="3">
    <source>
        <dbReference type="ARBA" id="ARBA00022989"/>
    </source>
</evidence>
<dbReference type="PANTHER" id="PTHR43229">
    <property type="entry name" value="NODULATION PROTEIN J"/>
    <property type="match status" value="1"/>
</dbReference>
<proteinExistence type="inferred from homology"/>
<feature type="transmembrane region" description="Helical" evidence="5">
    <location>
        <begin position="63"/>
        <end position="84"/>
    </location>
</feature>
<accession>A0A7X0T7Q6</accession>
<evidence type="ECO:0000256" key="4">
    <source>
        <dbReference type="ARBA" id="ARBA00023136"/>
    </source>
</evidence>
<evidence type="ECO:0000256" key="5">
    <source>
        <dbReference type="RuleBase" id="RU361157"/>
    </source>
</evidence>
<sequence length="264" mass="30614">MRRIIIAELKRLFLNEYTKLFHYISLLLWPLLMFIQLFFNFYAFPIDSLAFLGIYSQKELFSFLFVGFIALLIFQSMVQSAWIMSFEKRQGTLEVIFITPINKTLWLYSRTFSVVVVNSFVLLILLCISITLTLGITIIIIIQLILMIIAIMISSLIWGTLLNILFLYFRDGSLVFSILAGPEETFAGVKVPVSVMPTILKFISGLIPLTYTVNLIREIFFLSSYWRYNLIAFLIVNLILICISVFLFKRIEKGMRKNGNLSLY</sequence>
<dbReference type="Pfam" id="PF01061">
    <property type="entry name" value="ABC2_membrane"/>
    <property type="match status" value="1"/>
</dbReference>
<feature type="transmembrane region" description="Helical" evidence="5">
    <location>
        <begin position="138"/>
        <end position="169"/>
    </location>
</feature>
<feature type="domain" description="ABC transmembrane type-2" evidence="6">
    <location>
        <begin position="21"/>
        <end position="251"/>
    </location>
</feature>
<keyword evidence="4 5" id="KW-0472">Membrane</keyword>
<protein>
    <recommendedName>
        <fullName evidence="5">Transport permease protein</fullName>
    </recommendedName>
</protein>
<keyword evidence="5" id="KW-1003">Cell membrane</keyword>
<dbReference type="InterPro" id="IPR013525">
    <property type="entry name" value="ABC2_TM"/>
</dbReference>
<dbReference type="AlphaFoldDB" id="A0A7X0T7Q6"/>
<feature type="transmembrane region" description="Helical" evidence="5">
    <location>
        <begin position="105"/>
        <end position="132"/>
    </location>
</feature>
<comment type="caution">
    <text evidence="7">The sequence shown here is derived from an EMBL/GenBank/DDBJ whole genome shotgun (WGS) entry which is preliminary data.</text>
</comment>
<name>A0A7X0T7Q6_LISWE</name>
<keyword evidence="3 5" id="KW-1133">Transmembrane helix</keyword>
<dbReference type="InterPro" id="IPR051784">
    <property type="entry name" value="Nod_factor_ABC_transporter"/>
</dbReference>
<dbReference type="GO" id="GO:0005886">
    <property type="term" value="C:plasma membrane"/>
    <property type="evidence" value="ECO:0007669"/>
    <property type="project" value="UniProtKB-SubCell"/>
</dbReference>